<dbReference type="InterPro" id="IPR013693">
    <property type="entry name" value="SpoIID/LytB_N"/>
</dbReference>
<dbReference type="RefSeq" id="WP_148463436.1">
    <property type="nucleotide sequence ID" value="NZ_JAAITS010000060.1"/>
</dbReference>
<accession>A0ABX2HA85</accession>
<protein>
    <submittedName>
        <fullName evidence="3">SpoIID/LytB domain protein</fullName>
    </submittedName>
</protein>
<evidence type="ECO:0000259" key="2">
    <source>
        <dbReference type="Pfam" id="PF08486"/>
    </source>
</evidence>
<dbReference type="EMBL" id="JAAITS010000060">
    <property type="protein sequence ID" value="NSG87106.1"/>
    <property type="molecule type" value="Genomic_DNA"/>
</dbReference>
<keyword evidence="4" id="KW-1185">Reference proteome</keyword>
<keyword evidence="1" id="KW-0472">Membrane</keyword>
<reference evidence="3 4" key="1">
    <citation type="journal article" date="2020" name="Cell Host Microbe">
        <title>Functional and Genomic Variation between Human-Derived Isolates of Lachnospiraceae Reveals Inter- and Intra-Species Diversity.</title>
        <authorList>
            <person name="Sorbara M.T."/>
            <person name="Littmann E.R."/>
            <person name="Fontana E."/>
            <person name="Moody T.U."/>
            <person name="Kohout C.E."/>
            <person name="Gjonbalaj M."/>
            <person name="Eaton V."/>
            <person name="Seok R."/>
            <person name="Leiner I.M."/>
            <person name="Pamer E.G."/>
        </authorList>
    </citation>
    <scope>NUCLEOTIDE SEQUENCE [LARGE SCALE GENOMIC DNA]</scope>
    <source>
        <strain evidence="3 4">MSK.17.74</strain>
    </source>
</reference>
<keyword evidence="1" id="KW-1133">Transmembrane helix</keyword>
<gene>
    <name evidence="3" type="ORF">G5B17_17215</name>
</gene>
<proteinExistence type="predicted"/>
<evidence type="ECO:0000313" key="4">
    <source>
        <dbReference type="Proteomes" id="UP001644719"/>
    </source>
</evidence>
<dbReference type="Pfam" id="PF08486">
    <property type="entry name" value="SpoIID"/>
    <property type="match status" value="1"/>
</dbReference>
<comment type="caution">
    <text evidence="3">The sequence shown here is derived from an EMBL/GenBank/DDBJ whole genome shotgun (WGS) entry which is preliminary data.</text>
</comment>
<feature type="domain" description="Sporulation stage II protein D amidase enhancer LytB N-terminal" evidence="2">
    <location>
        <begin position="43"/>
        <end position="165"/>
    </location>
</feature>
<feature type="transmembrane region" description="Helical" evidence="1">
    <location>
        <begin position="12"/>
        <end position="32"/>
    </location>
</feature>
<name>A0ABX2HA85_9FIRM</name>
<evidence type="ECO:0000313" key="3">
    <source>
        <dbReference type="EMBL" id="NSG87106.1"/>
    </source>
</evidence>
<keyword evidence="1" id="KW-0812">Transmembrane</keyword>
<dbReference type="Proteomes" id="UP001644719">
    <property type="component" value="Unassembled WGS sequence"/>
</dbReference>
<organism evidence="3 4">
    <name type="scientific">Blautia faecis</name>
    <dbReference type="NCBI Taxonomy" id="871665"/>
    <lineage>
        <taxon>Bacteria</taxon>
        <taxon>Bacillati</taxon>
        <taxon>Bacillota</taxon>
        <taxon>Clostridia</taxon>
        <taxon>Lachnospirales</taxon>
        <taxon>Lachnospiraceae</taxon>
        <taxon>Blautia</taxon>
    </lineage>
</organism>
<sequence>MRKWFRSFYSSGLFIPFILLLPYMCTIALNGADKALLLHSPGVEDMVPLMLMVQMKGDYAEEAVKAQAVIARSEVYRRLEEGESEGEILDGVNENIAGKNRERRVEQMTAVTEDEKALSPQIAELNSDRSFVIWYGGVWKLLSAVDKLQQYGAAAEATVGQVLTYNGKLKLVPYHEISSGKTRDGKEVFHSADYGYLKSVESSQDREAPDYVNSTYVPASQLPAKLVVKKRDSAGYVTALTADGNWLEGETFRQGMHLASADFSVQKVGKMVRFLCKGKGHGIGFSQYGGNEMAKKGSSWEEILETYFPEMEVEAVMEMER</sequence>
<evidence type="ECO:0000256" key="1">
    <source>
        <dbReference type="SAM" id="Phobius"/>
    </source>
</evidence>